<dbReference type="EC" id="2.3.1.31" evidence="2"/>
<gene>
    <name evidence="2" type="ORF">ASZ90_006923</name>
</gene>
<keyword evidence="2" id="KW-0012">Acyltransferase</keyword>
<dbReference type="EMBL" id="LNQE01000914">
    <property type="protein sequence ID" value="KUG23262.1"/>
    <property type="molecule type" value="Genomic_DNA"/>
</dbReference>
<reference evidence="2" key="1">
    <citation type="journal article" date="2015" name="Proc. Natl. Acad. Sci. U.S.A.">
        <title>Networks of energetic and metabolic interactions define dynamics in microbial communities.</title>
        <authorList>
            <person name="Embree M."/>
            <person name="Liu J.K."/>
            <person name="Al-Bassam M.M."/>
            <person name="Zengler K."/>
        </authorList>
    </citation>
    <scope>NUCLEOTIDE SEQUENCE</scope>
</reference>
<dbReference type="InterPro" id="IPR029058">
    <property type="entry name" value="AB_hydrolase_fold"/>
</dbReference>
<sequence length="340" mass="37853">MRKFIILFAILVILFLWSGSALAQGELQFIKLGNYRLENGQIISNCRLAYRTFGALNEDKSNIVLFPTWLAGTTKDLVDLGLIGPGKLADSSKYFIVAVDAFGSGVSSSPSNSKLQPNQAFPQFSIKDMVDTQYILLTRYLHLTRIHGVIGISMGAMMAYQWMVSYPDFINKVVAIVGTPKLTSYDLLLWQAELNAINACAGKSKNTCMKVVADIHNLHSRTPQYVTANILPESFPQFLTEAERGIMKFNAYDWAWQLKAIVGHDIYRSFGGKPETAANTIRAKALIVWAKQDLTANSEPAQILARYLHAETLELPGDCGHLSFLCASEILRDRVNTFME</sequence>
<dbReference type="PIRSF" id="PIRSF000443">
    <property type="entry name" value="Homoser_Ac_trans"/>
    <property type="match status" value="1"/>
</dbReference>
<evidence type="ECO:0000313" key="2">
    <source>
        <dbReference type="EMBL" id="KUG23262.1"/>
    </source>
</evidence>
<dbReference type="PANTHER" id="PTHR32268:SF15">
    <property type="entry name" value="HOMOSERINE ACETYLTRANSFERASE FAMILY PROTEIN (AFU_ORTHOLOGUE AFUA_1G15350)"/>
    <property type="match status" value="1"/>
</dbReference>
<organism evidence="2">
    <name type="scientific">hydrocarbon metagenome</name>
    <dbReference type="NCBI Taxonomy" id="938273"/>
    <lineage>
        <taxon>unclassified sequences</taxon>
        <taxon>metagenomes</taxon>
        <taxon>ecological metagenomes</taxon>
    </lineage>
</organism>
<comment type="caution">
    <text evidence="2">The sequence shown here is derived from an EMBL/GenBank/DDBJ whole genome shotgun (WGS) entry which is preliminary data.</text>
</comment>
<dbReference type="GO" id="GO:0004414">
    <property type="term" value="F:homoserine O-acetyltransferase activity"/>
    <property type="evidence" value="ECO:0007669"/>
    <property type="project" value="UniProtKB-EC"/>
</dbReference>
<feature type="domain" description="AB hydrolase-1" evidence="1">
    <location>
        <begin position="89"/>
        <end position="325"/>
    </location>
</feature>
<keyword evidence="2" id="KW-0808">Transferase</keyword>
<dbReference type="AlphaFoldDB" id="A0A0W8FRG4"/>
<dbReference type="PANTHER" id="PTHR32268">
    <property type="entry name" value="HOMOSERINE O-ACETYLTRANSFERASE"/>
    <property type="match status" value="1"/>
</dbReference>
<dbReference type="InterPro" id="IPR000073">
    <property type="entry name" value="AB_hydrolase_1"/>
</dbReference>
<proteinExistence type="predicted"/>
<protein>
    <submittedName>
        <fullName evidence="2">Homoserine o-acetyltransferase</fullName>
        <ecNumber evidence="2">2.3.1.31</ecNumber>
    </submittedName>
</protein>
<dbReference type="Gene3D" id="3.40.50.1820">
    <property type="entry name" value="alpha/beta hydrolase"/>
    <property type="match status" value="1"/>
</dbReference>
<name>A0A0W8FRG4_9ZZZZ</name>
<accession>A0A0W8FRG4</accession>
<dbReference type="InterPro" id="IPR008220">
    <property type="entry name" value="HAT_MetX-like"/>
</dbReference>
<evidence type="ECO:0000259" key="1">
    <source>
        <dbReference type="Pfam" id="PF00561"/>
    </source>
</evidence>
<dbReference type="SUPFAM" id="SSF53474">
    <property type="entry name" value="alpha/beta-Hydrolases"/>
    <property type="match status" value="1"/>
</dbReference>
<dbReference type="Pfam" id="PF00561">
    <property type="entry name" value="Abhydrolase_1"/>
    <property type="match status" value="1"/>
</dbReference>